<keyword evidence="1" id="KW-0678">Repressor</keyword>
<accession>A0A1M6G864</accession>
<evidence type="ECO:0000313" key="8">
    <source>
        <dbReference type="Proteomes" id="UP000184387"/>
    </source>
</evidence>
<reference evidence="7 8" key="1">
    <citation type="submission" date="2016-11" db="EMBL/GenBank/DDBJ databases">
        <authorList>
            <person name="Jaros S."/>
            <person name="Januszkiewicz K."/>
            <person name="Wedrychowicz H."/>
        </authorList>
    </citation>
    <scope>NUCLEOTIDE SEQUENCE [LARGE SCALE GENOMIC DNA]</scope>
    <source>
        <strain evidence="7 8">DSM 14916</strain>
    </source>
</reference>
<protein>
    <submittedName>
        <fullName evidence="7">Transcriptional regulator, DeoR family</fullName>
    </submittedName>
</protein>
<dbReference type="Gene3D" id="1.10.10.10">
    <property type="entry name" value="Winged helix-like DNA-binding domain superfamily/Winged helix DNA-binding domain"/>
    <property type="match status" value="1"/>
</dbReference>
<evidence type="ECO:0000256" key="3">
    <source>
        <dbReference type="ARBA" id="ARBA00023125"/>
    </source>
</evidence>
<dbReference type="RefSeq" id="WP_245818229.1">
    <property type="nucleotide sequence ID" value="NZ_FQZF01000008.1"/>
</dbReference>
<dbReference type="Gene3D" id="3.40.50.1360">
    <property type="match status" value="1"/>
</dbReference>
<dbReference type="Proteomes" id="UP000184387">
    <property type="component" value="Unassembled WGS sequence"/>
</dbReference>
<feature type="domain" description="HTH deoR-type" evidence="6">
    <location>
        <begin position="24"/>
        <end position="79"/>
    </location>
</feature>
<dbReference type="Pfam" id="PF08220">
    <property type="entry name" value="HTH_DeoR"/>
    <property type="match status" value="1"/>
</dbReference>
<organism evidence="7 8">
    <name type="scientific">Muricoccus roseus</name>
    <dbReference type="NCBI Taxonomy" id="198092"/>
    <lineage>
        <taxon>Bacteria</taxon>
        <taxon>Pseudomonadati</taxon>
        <taxon>Pseudomonadota</taxon>
        <taxon>Alphaproteobacteria</taxon>
        <taxon>Acetobacterales</taxon>
        <taxon>Roseomonadaceae</taxon>
        <taxon>Muricoccus</taxon>
    </lineage>
</organism>
<evidence type="ECO:0000256" key="1">
    <source>
        <dbReference type="ARBA" id="ARBA00022491"/>
    </source>
</evidence>
<dbReference type="AlphaFoldDB" id="A0A1M6G864"/>
<keyword evidence="8" id="KW-1185">Reference proteome</keyword>
<dbReference type="EMBL" id="FQZF01000008">
    <property type="protein sequence ID" value="SHJ06140.1"/>
    <property type="molecule type" value="Genomic_DNA"/>
</dbReference>
<evidence type="ECO:0000259" key="6">
    <source>
        <dbReference type="PROSITE" id="PS51000"/>
    </source>
</evidence>
<dbReference type="InterPro" id="IPR036388">
    <property type="entry name" value="WH-like_DNA-bd_sf"/>
</dbReference>
<dbReference type="PROSITE" id="PS51000">
    <property type="entry name" value="HTH_DEOR_2"/>
    <property type="match status" value="1"/>
</dbReference>
<dbReference type="GO" id="GO:0003700">
    <property type="term" value="F:DNA-binding transcription factor activity"/>
    <property type="evidence" value="ECO:0007669"/>
    <property type="project" value="InterPro"/>
</dbReference>
<dbReference type="STRING" id="198092.SAMN02745194_01649"/>
<dbReference type="PANTHER" id="PTHR30363:SF4">
    <property type="entry name" value="GLYCEROL-3-PHOSPHATE REGULON REPRESSOR"/>
    <property type="match status" value="1"/>
</dbReference>
<evidence type="ECO:0000313" key="7">
    <source>
        <dbReference type="EMBL" id="SHJ06140.1"/>
    </source>
</evidence>
<dbReference type="InterPro" id="IPR037171">
    <property type="entry name" value="NagB/RpiA_transferase-like"/>
</dbReference>
<proteinExistence type="predicted"/>
<dbReference type="PRINTS" id="PR00037">
    <property type="entry name" value="HTHLACR"/>
</dbReference>
<dbReference type="SUPFAM" id="SSF46785">
    <property type="entry name" value="Winged helix' DNA-binding domain"/>
    <property type="match status" value="1"/>
</dbReference>
<dbReference type="PANTHER" id="PTHR30363">
    <property type="entry name" value="HTH-TYPE TRANSCRIPTIONAL REGULATOR SRLR-RELATED"/>
    <property type="match status" value="1"/>
</dbReference>
<dbReference type="SUPFAM" id="SSF100950">
    <property type="entry name" value="NagB/RpiA/CoA transferase-like"/>
    <property type="match status" value="1"/>
</dbReference>
<dbReference type="InterPro" id="IPR050313">
    <property type="entry name" value="Carb_Metab_HTH_regulators"/>
</dbReference>
<dbReference type="InterPro" id="IPR014036">
    <property type="entry name" value="DeoR-like_C"/>
</dbReference>
<evidence type="ECO:0000256" key="5">
    <source>
        <dbReference type="SAM" id="MobiDB-lite"/>
    </source>
</evidence>
<keyword evidence="3" id="KW-0238">DNA-binding</keyword>
<evidence type="ECO:0000256" key="2">
    <source>
        <dbReference type="ARBA" id="ARBA00023015"/>
    </source>
</evidence>
<sequence length="276" mass="28744">MLHTGRRPITLPPMARRQEGAPGKEARHAAILQALSTDPTVRISTLAARFGVSGETVRRDIEALSAMGAVRRTYGGASVTHAGVQPDFLAREAMAGAERARIGAAAATLVEPGAVLMVDAGSTTARFAQALAARGTAATLITNSLPVVSAAGETDQLRVLVAPGEFYATERALYGAETDAFLRRFSADVAVIGASGLTLEGPTDAESRAAWVKRAMLDRAPRRMLLLDSGKFGRGYLERVAELAVLTDLVTDAPPPPALAAALDRAGVQVHVAGDV</sequence>
<dbReference type="GO" id="GO:0003677">
    <property type="term" value="F:DNA binding"/>
    <property type="evidence" value="ECO:0007669"/>
    <property type="project" value="UniProtKB-KW"/>
</dbReference>
<dbReference type="SMART" id="SM00420">
    <property type="entry name" value="HTH_DEOR"/>
    <property type="match status" value="1"/>
</dbReference>
<dbReference type="Pfam" id="PF00455">
    <property type="entry name" value="DeoRC"/>
    <property type="match status" value="1"/>
</dbReference>
<gene>
    <name evidence="7" type="ORF">SAMN02745194_01649</name>
</gene>
<dbReference type="PROSITE" id="PS00894">
    <property type="entry name" value="HTH_DEOR_1"/>
    <property type="match status" value="1"/>
</dbReference>
<keyword evidence="2" id="KW-0805">Transcription regulation</keyword>
<dbReference type="InterPro" id="IPR001034">
    <property type="entry name" value="DeoR_HTH"/>
</dbReference>
<feature type="region of interest" description="Disordered" evidence="5">
    <location>
        <begin position="1"/>
        <end position="25"/>
    </location>
</feature>
<evidence type="ECO:0000256" key="4">
    <source>
        <dbReference type="ARBA" id="ARBA00023163"/>
    </source>
</evidence>
<dbReference type="InterPro" id="IPR036390">
    <property type="entry name" value="WH_DNA-bd_sf"/>
</dbReference>
<keyword evidence="4" id="KW-0804">Transcription</keyword>
<name>A0A1M6G864_9PROT</name>
<dbReference type="InterPro" id="IPR018356">
    <property type="entry name" value="Tscrpt_reg_HTH_DeoR_CS"/>
</dbReference>
<feature type="compositionally biased region" description="Basic and acidic residues" evidence="5">
    <location>
        <begin position="16"/>
        <end position="25"/>
    </location>
</feature>
<dbReference type="SMART" id="SM01134">
    <property type="entry name" value="DeoRC"/>
    <property type="match status" value="1"/>
</dbReference>